<evidence type="ECO:0000259" key="1">
    <source>
        <dbReference type="PROSITE" id="PS50943"/>
    </source>
</evidence>
<dbReference type="PROSITE" id="PS50943">
    <property type="entry name" value="HTH_CROC1"/>
    <property type="match status" value="1"/>
</dbReference>
<dbReference type="SMART" id="SM00530">
    <property type="entry name" value="HTH_XRE"/>
    <property type="match status" value="1"/>
</dbReference>
<sequence length="245" mass="26632">MIKPLITNAERKRTVQINGDKLRGLRVKAGLSQVRLREKSGMSVETISRAENSPGNGASFELQTLSDLAEVFGLTAGDIMMPKAGDEVFLPAPQHAGGVVVRTPKSSAHKNLQDKAQARVAMASDGRAEKLGQMATAHQTKMWDTGLHDAMNCDVDALDYGLVRTIEERTRPYREAADPENVIAIFDDLNKVVGSPFWLNHPGEWEYKLGFIEGLLTLSEVGGSQRAAQPEPEVPSVTPLFVKGA</sequence>
<organism evidence="2 3">
    <name type="scientific">Limimaricola litoreus</name>
    <dbReference type="NCBI Taxonomy" id="2955316"/>
    <lineage>
        <taxon>Bacteria</taxon>
        <taxon>Pseudomonadati</taxon>
        <taxon>Pseudomonadota</taxon>
        <taxon>Alphaproteobacteria</taxon>
        <taxon>Rhodobacterales</taxon>
        <taxon>Paracoccaceae</taxon>
        <taxon>Limimaricola</taxon>
    </lineage>
</organism>
<comment type="caution">
    <text evidence="2">The sequence shown here is derived from an EMBL/GenBank/DDBJ whole genome shotgun (WGS) entry which is preliminary data.</text>
</comment>
<dbReference type="InterPro" id="IPR001387">
    <property type="entry name" value="Cro/C1-type_HTH"/>
</dbReference>
<evidence type="ECO:0000313" key="2">
    <source>
        <dbReference type="EMBL" id="MCP1167774.1"/>
    </source>
</evidence>
<dbReference type="RefSeq" id="WP_253330189.1">
    <property type="nucleotide sequence ID" value="NZ_JAMYXC010000053.1"/>
</dbReference>
<name>A0A9X2JNL0_9RHOB</name>
<reference evidence="2" key="1">
    <citation type="submission" date="2022-06" db="EMBL/GenBank/DDBJ databases">
        <title>Limimaricola sediminis sp. nov., isolated from an intertidal sediment.</title>
        <authorList>
            <person name="Shao X."/>
        </authorList>
    </citation>
    <scope>NUCLEOTIDE SEQUENCE</scope>
    <source>
        <strain evidence="2">ASW11-118</strain>
    </source>
</reference>
<protein>
    <submittedName>
        <fullName evidence="2">Helix-turn-helix domain-containing protein</fullName>
    </submittedName>
</protein>
<evidence type="ECO:0000313" key="3">
    <source>
        <dbReference type="Proteomes" id="UP001139477"/>
    </source>
</evidence>
<dbReference type="GO" id="GO:0003677">
    <property type="term" value="F:DNA binding"/>
    <property type="evidence" value="ECO:0007669"/>
    <property type="project" value="InterPro"/>
</dbReference>
<dbReference type="SUPFAM" id="SSF47413">
    <property type="entry name" value="lambda repressor-like DNA-binding domains"/>
    <property type="match status" value="1"/>
</dbReference>
<dbReference type="AlphaFoldDB" id="A0A9X2JNL0"/>
<dbReference type="Pfam" id="PF01381">
    <property type="entry name" value="HTH_3"/>
    <property type="match status" value="1"/>
</dbReference>
<keyword evidence="3" id="KW-1185">Reference proteome</keyword>
<dbReference type="EMBL" id="JAMYXC010000053">
    <property type="protein sequence ID" value="MCP1167774.1"/>
    <property type="molecule type" value="Genomic_DNA"/>
</dbReference>
<accession>A0A9X2JNL0</accession>
<feature type="domain" description="HTH cro/C1-type" evidence="1">
    <location>
        <begin position="22"/>
        <end position="79"/>
    </location>
</feature>
<dbReference type="Proteomes" id="UP001139477">
    <property type="component" value="Unassembled WGS sequence"/>
</dbReference>
<gene>
    <name evidence="2" type="ORF">NHG85_04410</name>
</gene>
<proteinExistence type="predicted"/>
<dbReference type="InterPro" id="IPR010982">
    <property type="entry name" value="Lambda_DNA-bd_dom_sf"/>
</dbReference>
<dbReference type="CDD" id="cd00093">
    <property type="entry name" value="HTH_XRE"/>
    <property type="match status" value="1"/>
</dbReference>
<dbReference type="Gene3D" id="1.10.260.40">
    <property type="entry name" value="lambda repressor-like DNA-binding domains"/>
    <property type="match status" value="1"/>
</dbReference>